<dbReference type="Gene3D" id="1.25.40.80">
    <property type="match status" value="1"/>
</dbReference>
<dbReference type="Pfam" id="PF04244">
    <property type="entry name" value="DPRP"/>
    <property type="match status" value="1"/>
</dbReference>
<sequence>MAKNVRRLYLVLGDQLDEHADFFDEFDPDRDMVWMAEVVEESTHVWSHQHRIALFLSAMRHYRERCKALGRPIEYSELEDNTKRVSFADVLTASLKKHKPQEVLVQQPGDYRVLESLRAACASSGYTLEVRPESHFYDTLERFREHAAGRKQLRLEFYYRELRKRHDILMDGGKPVGGAWNFDKENRKAFSKKGPGLIVPPPSFDPDAITKHVLDTVAKRFSEHPGNLDNFDWPVTPEQAQAALDDFIRNRLPQFGTYQDAMWQDEPFLNHSLLASALNLKLINPRTVVNAAVAAYEEKHAPLNAVEGFVRQILGWREYVRGIYWINMPAYVESNALEATASLPSFYWDGDIEMKCLSQAIGQTLEHGYAHHIHRLMVTGLFALLLGVRPKEVHEWYLAMYVDAVAWVEIPNTIGMSQYADGGLMASKPYVATGKYIQRMSNYCNDCPYIPAEAVGENACPFTTLYWDFLDRNQPSLSSNQRMGLQLRNLDRLDASRIQAIRKQAKSIRKRFSK</sequence>
<dbReference type="EMBL" id="JABDJR010000463">
    <property type="protein sequence ID" value="NNF07377.1"/>
    <property type="molecule type" value="Genomic_DNA"/>
</dbReference>
<keyword evidence="1" id="KW-0456">Lyase</keyword>
<dbReference type="PANTHER" id="PTHR38657:SF1">
    <property type="entry name" value="SLR1343 PROTEIN"/>
    <property type="match status" value="1"/>
</dbReference>
<organism evidence="1 2">
    <name type="scientific">Eiseniibacteriota bacterium</name>
    <dbReference type="NCBI Taxonomy" id="2212470"/>
    <lineage>
        <taxon>Bacteria</taxon>
        <taxon>Candidatus Eiseniibacteriota</taxon>
    </lineage>
</organism>
<name>A0A7Y2EAC4_UNCEI</name>
<dbReference type="Gene3D" id="3.40.50.620">
    <property type="entry name" value="HUPs"/>
    <property type="match status" value="1"/>
</dbReference>
<dbReference type="PANTHER" id="PTHR38657">
    <property type="entry name" value="SLR1343 PROTEIN"/>
    <property type="match status" value="1"/>
</dbReference>
<dbReference type="Gene3D" id="1.10.579.10">
    <property type="entry name" value="DNA Cyclobutane Dipyrimidine Photolyase, subunit A, domain 3"/>
    <property type="match status" value="1"/>
</dbReference>
<dbReference type="GO" id="GO:0016829">
    <property type="term" value="F:lyase activity"/>
    <property type="evidence" value="ECO:0007669"/>
    <property type="project" value="UniProtKB-KW"/>
</dbReference>
<dbReference type="InterPro" id="IPR036134">
    <property type="entry name" value="Crypto/Photolyase_FAD-like_sf"/>
</dbReference>
<dbReference type="Gene3D" id="1.10.10.1710">
    <property type="entry name" value="Deoxyribodipyrimidine photolyase-related"/>
    <property type="match status" value="1"/>
</dbReference>
<dbReference type="InterPro" id="IPR014729">
    <property type="entry name" value="Rossmann-like_a/b/a_fold"/>
</dbReference>
<dbReference type="InterPro" id="IPR007357">
    <property type="entry name" value="PhrB-like"/>
</dbReference>
<evidence type="ECO:0000313" key="1">
    <source>
        <dbReference type="EMBL" id="NNF07377.1"/>
    </source>
</evidence>
<dbReference type="Proteomes" id="UP000547674">
    <property type="component" value="Unassembled WGS sequence"/>
</dbReference>
<gene>
    <name evidence="1" type="ORF">HKN21_11500</name>
</gene>
<dbReference type="InterPro" id="IPR052551">
    <property type="entry name" value="UV-DNA_repair_photolyase"/>
</dbReference>
<evidence type="ECO:0000313" key="2">
    <source>
        <dbReference type="Proteomes" id="UP000547674"/>
    </source>
</evidence>
<protein>
    <submittedName>
        <fullName evidence="1">Cryptochrome/photolyase family protein</fullName>
    </submittedName>
</protein>
<comment type="caution">
    <text evidence="1">The sequence shown here is derived from an EMBL/GenBank/DDBJ whole genome shotgun (WGS) entry which is preliminary data.</text>
</comment>
<dbReference type="SUPFAM" id="SSF48173">
    <property type="entry name" value="Cryptochrome/photolyase FAD-binding domain"/>
    <property type="match status" value="1"/>
</dbReference>
<accession>A0A7Y2EAC4</accession>
<proteinExistence type="predicted"/>
<reference evidence="1 2" key="1">
    <citation type="submission" date="2020-03" db="EMBL/GenBank/DDBJ databases">
        <title>Metabolic flexibility allows generalist bacteria to become dominant in a frequently disturbed ecosystem.</title>
        <authorList>
            <person name="Chen Y.-J."/>
            <person name="Leung P.M."/>
            <person name="Bay S.K."/>
            <person name="Hugenholtz P."/>
            <person name="Kessler A.J."/>
            <person name="Shelley G."/>
            <person name="Waite D.W."/>
            <person name="Cook P.L."/>
            <person name="Greening C."/>
        </authorList>
    </citation>
    <scope>NUCLEOTIDE SEQUENCE [LARGE SCALE GENOMIC DNA]</scope>
    <source>
        <strain evidence="1">SS_bin_28</strain>
    </source>
</reference>
<dbReference type="AlphaFoldDB" id="A0A7Y2EAC4"/>